<dbReference type="PROSITE" id="PS50003">
    <property type="entry name" value="PH_DOMAIN"/>
    <property type="match status" value="1"/>
</dbReference>
<keyword evidence="11" id="KW-1185">Reference proteome</keyword>
<comment type="caution">
    <text evidence="10">The sequence shown here is derived from an EMBL/GenBank/DDBJ whole genome shotgun (WGS) entry which is preliminary data.</text>
</comment>
<evidence type="ECO:0000313" key="10">
    <source>
        <dbReference type="EMBL" id="PIL30051.1"/>
    </source>
</evidence>
<dbReference type="GO" id="GO:0034727">
    <property type="term" value="P:piecemeal microautophagy of the nucleus"/>
    <property type="evidence" value="ECO:0007669"/>
    <property type="project" value="TreeGrafter"/>
</dbReference>
<dbReference type="SUPFAM" id="SSF144000">
    <property type="entry name" value="Oxysterol-binding protein-like"/>
    <property type="match status" value="1"/>
</dbReference>
<feature type="repeat" description="ANK" evidence="6">
    <location>
        <begin position="168"/>
        <end position="200"/>
    </location>
</feature>
<dbReference type="InterPro" id="IPR018494">
    <property type="entry name" value="Oxysterol-bd_CS"/>
</dbReference>
<evidence type="ECO:0000256" key="8">
    <source>
        <dbReference type="SAM" id="MobiDB-lite"/>
    </source>
</evidence>
<feature type="compositionally biased region" description="Polar residues" evidence="8">
    <location>
        <begin position="366"/>
        <end position="378"/>
    </location>
</feature>
<dbReference type="PANTHER" id="PTHR10972:SF205">
    <property type="entry name" value="OXYSTEROL-BINDING PROTEIN 1"/>
    <property type="match status" value="1"/>
</dbReference>
<dbReference type="AlphaFoldDB" id="A0A2G8S8G2"/>
<dbReference type="GO" id="GO:0006897">
    <property type="term" value="P:endocytosis"/>
    <property type="evidence" value="ECO:0007669"/>
    <property type="project" value="TreeGrafter"/>
</dbReference>
<evidence type="ECO:0000256" key="3">
    <source>
        <dbReference type="ARBA" id="ARBA00022553"/>
    </source>
</evidence>
<dbReference type="Gene3D" id="2.30.29.30">
    <property type="entry name" value="Pleckstrin-homology domain (PH domain)/Phosphotyrosine-binding domain (PTB)"/>
    <property type="match status" value="1"/>
</dbReference>
<keyword evidence="3" id="KW-0597">Phosphoprotein</keyword>
<dbReference type="PROSITE" id="PS50297">
    <property type="entry name" value="ANK_REP_REGION"/>
    <property type="match status" value="2"/>
</dbReference>
<keyword evidence="6" id="KW-0040">ANK repeat</keyword>
<proteinExistence type="inferred from homology"/>
<dbReference type="InterPro" id="IPR001849">
    <property type="entry name" value="PH_domain"/>
</dbReference>
<evidence type="ECO:0000256" key="4">
    <source>
        <dbReference type="ARBA" id="ARBA00023055"/>
    </source>
</evidence>
<sequence>MGDPARIHPFLADFTKERRASSDSNDVDLGAAALHLAIRCATCDTVALLLNHRAVSPNAVHPPGSGTTALHLAATLSRTDVVVLLLDQEGIDDSLRDSEGRSCLEVARGKDTIRAIRDSRAFLNASYRSLLHAYTVSSPSTPAPEALIKLLSSPRIRLVNLSYLDDTSGVTLLHEAAKRKDLRLVELAVRAGADVFVRDRKGRPVYDSAGKDDRVRVFLRQFTNRDNSLIQEPSSEPPELRGYLNKYTNVARGYNTRWFVLHQGVLSYYRHQDDENVSCRGSVAMRTAVLIVPNGTSGLRFEVHSIPSRGHSSVQKWYLKANHPVEASRWTTALQKSIELAKREGEQNGRKSAESDVPSLKPSLSIGASSIHTRSRTSGPGAISLTSSAAGDGHDAGAGSDTAPDHLPDGDSQEHEYSSDAESMKEVPPHTMSFELQGHALVTQADIAHQLITNLTSQPPSTPRAAELTKAVDDTVGTVSAMLTEYVHMVKEREEWYRSKLDSERDRQNVWEESLQAVVREGDMLERELRSRFRRRSTAQTEGTVRMRMGAAGEPVTTPTLLGSPTQMQEMVSPAAVEEVPAMPVLPSPAATLSRTGVRRASIISTTGLPVPSGARPFSLIMGTPSVTKEGEAAAEEGETDEEDEFFDAIESNTLPNLVINQSLIKPPPSVAVGAGAAAFSLSADVYAGYQKLRDRLSISSDDRPPMSLWAVLKNSIGKDLTKISFPVFFNEPTSMLQRMAEDMEFSECLDAAYSQKDPHRRLAFVAAFAMSNYSSTIGRIAKPFNPMLSETFEYVRHDKQYRYVSEQVSHHPPISACWAESSSWRYYGEVDAQNKFMGKSFEIRPTGIAHADLLLPATWAPEYPKAKGLNSDGRVMEHYSWKKVTTNVSGFILGSPTIDHYGDMIVTNHRTGDQCILTFKPRGWRGKDAYEISGYVQDADGNVTYEIAGRWNSQLVARQVGTGVGQLHPDVAMNGRISPSATNEFILLWRNSVKPPSPFNLTPFAITLNDCPEDTLKHYVCPTDCRLRPDQRAFELGRYEHANDLKMKQEDFQRTTRRARETGKAPPHKPRWFAATTEPDTGERVWMPAMVDEQVEYWLERERAWKVGHGDGDGDGEGPAWKDVDRIFIEDEP</sequence>
<keyword evidence="5" id="KW-0446">Lipid-binding</keyword>
<dbReference type="Pfam" id="PF01237">
    <property type="entry name" value="Oxysterol_BP"/>
    <property type="match status" value="1"/>
</dbReference>
<feature type="domain" description="PH" evidence="9">
    <location>
        <begin position="237"/>
        <end position="339"/>
    </location>
</feature>
<accession>A0A2G8S8G2</accession>
<dbReference type="InterPro" id="IPR037239">
    <property type="entry name" value="OSBP_sf"/>
</dbReference>
<dbReference type="Pfam" id="PF00169">
    <property type="entry name" value="PH"/>
    <property type="match status" value="1"/>
</dbReference>
<name>A0A2G8S8G2_9APHY</name>
<dbReference type="EMBL" id="AYKW01000017">
    <property type="protein sequence ID" value="PIL30051.1"/>
    <property type="molecule type" value="Genomic_DNA"/>
</dbReference>
<dbReference type="Pfam" id="PF00023">
    <property type="entry name" value="Ank"/>
    <property type="match status" value="1"/>
</dbReference>
<evidence type="ECO:0000256" key="2">
    <source>
        <dbReference type="ARBA" id="ARBA00022448"/>
    </source>
</evidence>
<feature type="repeat" description="ANK" evidence="6">
    <location>
        <begin position="65"/>
        <end position="98"/>
    </location>
</feature>
<dbReference type="InterPro" id="IPR011993">
    <property type="entry name" value="PH-like_dom_sf"/>
</dbReference>
<dbReference type="PANTHER" id="PTHR10972">
    <property type="entry name" value="OXYSTEROL-BINDING PROTEIN-RELATED"/>
    <property type="match status" value="1"/>
</dbReference>
<keyword evidence="2" id="KW-0813">Transport</keyword>
<dbReference type="GO" id="GO:0006869">
    <property type="term" value="P:lipid transport"/>
    <property type="evidence" value="ECO:0007669"/>
    <property type="project" value="UniProtKB-KW"/>
</dbReference>
<evidence type="ECO:0000256" key="1">
    <source>
        <dbReference type="ARBA" id="ARBA00008842"/>
    </source>
</evidence>
<evidence type="ECO:0000259" key="9">
    <source>
        <dbReference type="PROSITE" id="PS50003"/>
    </source>
</evidence>
<dbReference type="OrthoDB" id="1854502at2759"/>
<dbReference type="GO" id="GO:0032934">
    <property type="term" value="F:sterol binding"/>
    <property type="evidence" value="ECO:0007669"/>
    <property type="project" value="TreeGrafter"/>
</dbReference>
<dbReference type="FunFam" id="2.40.160.120:FF:000017">
    <property type="entry name" value="Oxysterol-binding protein homolog C2F12.05c"/>
    <property type="match status" value="1"/>
</dbReference>
<dbReference type="SMART" id="SM00233">
    <property type="entry name" value="PH"/>
    <property type="match status" value="1"/>
</dbReference>
<dbReference type="GO" id="GO:0097038">
    <property type="term" value="C:perinuclear endoplasmic reticulum"/>
    <property type="evidence" value="ECO:0007669"/>
    <property type="project" value="TreeGrafter"/>
</dbReference>
<dbReference type="GO" id="GO:0030011">
    <property type="term" value="P:maintenance of cell polarity"/>
    <property type="evidence" value="ECO:0007669"/>
    <property type="project" value="TreeGrafter"/>
</dbReference>
<organism evidence="10 11">
    <name type="scientific">Ganoderma sinense ZZ0214-1</name>
    <dbReference type="NCBI Taxonomy" id="1077348"/>
    <lineage>
        <taxon>Eukaryota</taxon>
        <taxon>Fungi</taxon>
        <taxon>Dikarya</taxon>
        <taxon>Basidiomycota</taxon>
        <taxon>Agaricomycotina</taxon>
        <taxon>Agaricomycetes</taxon>
        <taxon>Polyporales</taxon>
        <taxon>Polyporaceae</taxon>
        <taxon>Ganoderma</taxon>
    </lineage>
</organism>
<comment type="similarity">
    <text evidence="1 7">Belongs to the OSBP family.</text>
</comment>
<dbReference type="GO" id="GO:0005635">
    <property type="term" value="C:nuclear envelope"/>
    <property type="evidence" value="ECO:0007669"/>
    <property type="project" value="TreeGrafter"/>
</dbReference>
<dbReference type="PROSITE" id="PS50088">
    <property type="entry name" value="ANK_REPEAT"/>
    <property type="match status" value="2"/>
</dbReference>
<evidence type="ECO:0000313" key="11">
    <source>
        <dbReference type="Proteomes" id="UP000230002"/>
    </source>
</evidence>
<protein>
    <submittedName>
        <fullName evidence="10">Transporter</fullName>
    </submittedName>
</protein>
<dbReference type="Gene3D" id="1.25.40.20">
    <property type="entry name" value="Ankyrin repeat-containing domain"/>
    <property type="match status" value="1"/>
</dbReference>
<feature type="compositionally biased region" description="Basic and acidic residues" evidence="8">
    <location>
        <begin position="343"/>
        <end position="354"/>
    </location>
</feature>
<dbReference type="STRING" id="1077348.A0A2G8S8G2"/>
<dbReference type="PROSITE" id="PS01013">
    <property type="entry name" value="OSBP"/>
    <property type="match status" value="1"/>
</dbReference>
<feature type="region of interest" description="Disordered" evidence="8">
    <location>
        <begin position="343"/>
        <end position="426"/>
    </location>
</feature>
<dbReference type="InterPro" id="IPR000648">
    <property type="entry name" value="Oxysterol-bd"/>
</dbReference>
<evidence type="ECO:0000256" key="6">
    <source>
        <dbReference type="PROSITE-ProRule" id="PRU00023"/>
    </source>
</evidence>
<dbReference type="InterPro" id="IPR036770">
    <property type="entry name" value="Ankyrin_rpt-contain_sf"/>
</dbReference>
<dbReference type="SUPFAM" id="SSF48403">
    <property type="entry name" value="Ankyrin repeat"/>
    <property type="match status" value="1"/>
</dbReference>
<dbReference type="GO" id="GO:0005886">
    <property type="term" value="C:plasma membrane"/>
    <property type="evidence" value="ECO:0007669"/>
    <property type="project" value="TreeGrafter"/>
</dbReference>
<dbReference type="Pfam" id="PF12796">
    <property type="entry name" value="Ank_2"/>
    <property type="match status" value="1"/>
</dbReference>
<gene>
    <name evidence="10" type="ORF">GSI_07963</name>
</gene>
<dbReference type="Gene3D" id="2.40.160.120">
    <property type="match status" value="1"/>
</dbReference>
<reference evidence="10 11" key="1">
    <citation type="journal article" date="2015" name="Sci. Rep.">
        <title>Chromosome-level genome map provides insights into diverse defense mechanisms in the medicinal fungus Ganoderma sinense.</title>
        <authorList>
            <person name="Zhu Y."/>
            <person name="Xu J."/>
            <person name="Sun C."/>
            <person name="Zhou S."/>
            <person name="Xu H."/>
            <person name="Nelson D.R."/>
            <person name="Qian J."/>
            <person name="Song J."/>
            <person name="Luo H."/>
            <person name="Xiang L."/>
            <person name="Li Y."/>
            <person name="Xu Z."/>
            <person name="Ji A."/>
            <person name="Wang L."/>
            <person name="Lu S."/>
            <person name="Hayward A."/>
            <person name="Sun W."/>
            <person name="Li X."/>
            <person name="Schwartz D.C."/>
            <person name="Wang Y."/>
            <person name="Chen S."/>
        </authorList>
    </citation>
    <scope>NUCLEOTIDE SEQUENCE [LARGE SCALE GENOMIC DNA]</scope>
    <source>
        <strain evidence="10 11">ZZ0214-1</strain>
    </source>
</reference>
<dbReference type="SMART" id="SM00248">
    <property type="entry name" value="ANK"/>
    <property type="match status" value="3"/>
</dbReference>
<evidence type="ECO:0000256" key="5">
    <source>
        <dbReference type="ARBA" id="ARBA00023121"/>
    </source>
</evidence>
<evidence type="ECO:0000256" key="7">
    <source>
        <dbReference type="RuleBase" id="RU003844"/>
    </source>
</evidence>
<feature type="compositionally biased region" description="Basic and acidic residues" evidence="8">
    <location>
        <begin position="403"/>
        <end position="426"/>
    </location>
</feature>
<dbReference type="InterPro" id="IPR002110">
    <property type="entry name" value="Ankyrin_rpt"/>
</dbReference>
<keyword evidence="4" id="KW-0445">Lipid transport</keyword>
<feature type="compositionally biased region" description="Low complexity" evidence="8">
    <location>
        <begin position="387"/>
        <end position="401"/>
    </location>
</feature>
<dbReference type="GO" id="GO:0005829">
    <property type="term" value="C:cytosol"/>
    <property type="evidence" value="ECO:0007669"/>
    <property type="project" value="TreeGrafter"/>
</dbReference>
<dbReference type="SUPFAM" id="SSF50729">
    <property type="entry name" value="PH domain-like"/>
    <property type="match status" value="1"/>
</dbReference>
<dbReference type="Proteomes" id="UP000230002">
    <property type="component" value="Unassembled WGS sequence"/>
</dbReference>
<dbReference type="GO" id="GO:0006887">
    <property type="term" value="P:exocytosis"/>
    <property type="evidence" value="ECO:0007669"/>
    <property type="project" value="TreeGrafter"/>
</dbReference>
<dbReference type="CDD" id="cd13292">
    <property type="entry name" value="PH_Osh1p_Osh2p_yeast"/>
    <property type="match status" value="1"/>
</dbReference>